<dbReference type="GO" id="GO:0071916">
    <property type="term" value="F:dipeptide transmembrane transporter activity"/>
    <property type="evidence" value="ECO:0007669"/>
    <property type="project" value="TreeGrafter"/>
</dbReference>
<evidence type="ECO:0000256" key="3">
    <source>
        <dbReference type="ARBA" id="ARBA00022475"/>
    </source>
</evidence>
<protein>
    <submittedName>
        <fullName evidence="9">ABC transporter permease</fullName>
    </submittedName>
</protein>
<dbReference type="InterPro" id="IPR035906">
    <property type="entry name" value="MetI-like_sf"/>
</dbReference>
<keyword evidence="6 7" id="KW-0472">Membrane</keyword>
<dbReference type="Pfam" id="PF00528">
    <property type="entry name" value="BPD_transp_1"/>
    <property type="match status" value="1"/>
</dbReference>
<sequence length="333" mass="35580">MSRLILRRLAVLPLQVLGVVTIVFFLSRLMPGDPAFRLAGSQATAEQVAAIRHDLGLDQPIWTQYWRFLTHAVQGDFGKSVQTGNSVTTDLLQRAPATLALILLSLVVIIVLTLGLVGWFLARPRGVARRTIGGYGFLAGAVPDFWIGLALISLLYAQFGLGAAPSGQLDARMFVDNVTGVAFIDAMLAGEGEAAGNAVLHLLLPVLTLAIVYTAPVVRIMSAVSTQTMQSDFMRFANSWGIKSWRRIAYVLHHGAPTLITALASTVVFLLGGAVLVETVFSWGGLGQYGVAAVTQSDYAAVQGFVIVAGTFTAVVYALGDVLHTVFDPKLRD</sequence>
<organism evidence="9 10">
    <name type="scientific">Planosporangium mesophilum</name>
    <dbReference type="NCBI Taxonomy" id="689768"/>
    <lineage>
        <taxon>Bacteria</taxon>
        <taxon>Bacillati</taxon>
        <taxon>Actinomycetota</taxon>
        <taxon>Actinomycetes</taxon>
        <taxon>Micromonosporales</taxon>
        <taxon>Micromonosporaceae</taxon>
        <taxon>Planosporangium</taxon>
    </lineage>
</organism>
<gene>
    <name evidence="9" type="ORF">Pme01_23370</name>
</gene>
<dbReference type="SUPFAM" id="SSF161098">
    <property type="entry name" value="MetI-like"/>
    <property type="match status" value="1"/>
</dbReference>
<dbReference type="Gene3D" id="1.10.3720.10">
    <property type="entry name" value="MetI-like"/>
    <property type="match status" value="1"/>
</dbReference>
<dbReference type="PANTHER" id="PTHR43163">
    <property type="entry name" value="DIPEPTIDE TRANSPORT SYSTEM PERMEASE PROTEIN DPPB-RELATED"/>
    <property type="match status" value="1"/>
</dbReference>
<dbReference type="RefSeq" id="WP_168115356.1">
    <property type="nucleotide sequence ID" value="NZ_BOON01000019.1"/>
</dbReference>
<accession>A0A8J3TJW6</accession>
<reference evidence="9" key="1">
    <citation type="submission" date="2021-01" db="EMBL/GenBank/DDBJ databases">
        <title>Whole genome shotgun sequence of Planosporangium mesophilum NBRC 109066.</title>
        <authorList>
            <person name="Komaki H."/>
            <person name="Tamura T."/>
        </authorList>
    </citation>
    <scope>NUCLEOTIDE SEQUENCE</scope>
    <source>
        <strain evidence="9">NBRC 109066</strain>
    </source>
</reference>
<dbReference type="Pfam" id="PF19300">
    <property type="entry name" value="BPD_transp_1_N"/>
    <property type="match status" value="1"/>
</dbReference>
<dbReference type="PANTHER" id="PTHR43163:SF6">
    <property type="entry name" value="DIPEPTIDE TRANSPORT SYSTEM PERMEASE PROTEIN DPPB-RELATED"/>
    <property type="match status" value="1"/>
</dbReference>
<feature type="transmembrane region" description="Helical" evidence="7">
    <location>
        <begin position="198"/>
        <end position="221"/>
    </location>
</feature>
<keyword evidence="3" id="KW-1003">Cell membrane</keyword>
<feature type="domain" description="ABC transmembrane type-1" evidence="8">
    <location>
        <begin position="97"/>
        <end position="324"/>
    </location>
</feature>
<evidence type="ECO:0000313" key="10">
    <source>
        <dbReference type="Proteomes" id="UP000599074"/>
    </source>
</evidence>
<feature type="transmembrane region" description="Helical" evidence="7">
    <location>
        <begin position="99"/>
        <end position="122"/>
    </location>
</feature>
<feature type="transmembrane region" description="Helical" evidence="7">
    <location>
        <begin position="134"/>
        <end position="157"/>
    </location>
</feature>
<dbReference type="EMBL" id="BOON01000019">
    <property type="protein sequence ID" value="GII22740.1"/>
    <property type="molecule type" value="Genomic_DNA"/>
</dbReference>
<evidence type="ECO:0000256" key="7">
    <source>
        <dbReference type="RuleBase" id="RU363032"/>
    </source>
</evidence>
<evidence type="ECO:0000256" key="1">
    <source>
        <dbReference type="ARBA" id="ARBA00004651"/>
    </source>
</evidence>
<dbReference type="InterPro" id="IPR045621">
    <property type="entry name" value="BPD_transp_1_N"/>
</dbReference>
<evidence type="ECO:0000313" key="9">
    <source>
        <dbReference type="EMBL" id="GII22740.1"/>
    </source>
</evidence>
<keyword evidence="2 7" id="KW-0813">Transport</keyword>
<dbReference type="GO" id="GO:0005886">
    <property type="term" value="C:plasma membrane"/>
    <property type="evidence" value="ECO:0007669"/>
    <property type="project" value="UniProtKB-SubCell"/>
</dbReference>
<proteinExistence type="inferred from homology"/>
<feature type="transmembrane region" description="Helical" evidence="7">
    <location>
        <begin position="9"/>
        <end position="30"/>
    </location>
</feature>
<dbReference type="Proteomes" id="UP000599074">
    <property type="component" value="Unassembled WGS sequence"/>
</dbReference>
<evidence type="ECO:0000256" key="4">
    <source>
        <dbReference type="ARBA" id="ARBA00022692"/>
    </source>
</evidence>
<evidence type="ECO:0000259" key="8">
    <source>
        <dbReference type="PROSITE" id="PS50928"/>
    </source>
</evidence>
<feature type="transmembrane region" description="Helical" evidence="7">
    <location>
        <begin position="301"/>
        <end position="323"/>
    </location>
</feature>
<evidence type="ECO:0000256" key="6">
    <source>
        <dbReference type="ARBA" id="ARBA00023136"/>
    </source>
</evidence>
<comment type="similarity">
    <text evidence="7">Belongs to the binding-protein-dependent transport system permease family.</text>
</comment>
<dbReference type="AlphaFoldDB" id="A0A8J3TJW6"/>
<comment type="caution">
    <text evidence="9">The sequence shown here is derived from an EMBL/GenBank/DDBJ whole genome shotgun (WGS) entry which is preliminary data.</text>
</comment>
<evidence type="ECO:0000256" key="5">
    <source>
        <dbReference type="ARBA" id="ARBA00022989"/>
    </source>
</evidence>
<evidence type="ECO:0000256" key="2">
    <source>
        <dbReference type="ARBA" id="ARBA00022448"/>
    </source>
</evidence>
<keyword evidence="10" id="KW-1185">Reference proteome</keyword>
<name>A0A8J3TJW6_9ACTN</name>
<feature type="transmembrane region" description="Helical" evidence="7">
    <location>
        <begin position="256"/>
        <end position="281"/>
    </location>
</feature>
<keyword evidence="5 7" id="KW-1133">Transmembrane helix</keyword>
<dbReference type="CDD" id="cd06261">
    <property type="entry name" value="TM_PBP2"/>
    <property type="match status" value="1"/>
</dbReference>
<keyword evidence="4 7" id="KW-0812">Transmembrane</keyword>
<comment type="subcellular location">
    <subcellularLocation>
        <location evidence="1 7">Cell membrane</location>
        <topology evidence="1 7">Multi-pass membrane protein</topology>
    </subcellularLocation>
</comment>
<dbReference type="InterPro" id="IPR000515">
    <property type="entry name" value="MetI-like"/>
</dbReference>
<dbReference type="PROSITE" id="PS50928">
    <property type="entry name" value="ABC_TM1"/>
    <property type="match status" value="1"/>
</dbReference>